<dbReference type="PANTHER" id="PTHR43329">
    <property type="entry name" value="EPOXIDE HYDROLASE"/>
    <property type="match status" value="1"/>
</dbReference>
<dbReference type="EMBL" id="JBHLTR010000027">
    <property type="protein sequence ID" value="MFC0560456.1"/>
    <property type="molecule type" value="Genomic_DNA"/>
</dbReference>
<dbReference type="SUPFAM" id="SSF53474">
    <property type="entry name" value="alpha/beta-Hydrolases"/>
    <property type="match status" value="1"/>
</dbReference>
<organism evidence="3 4">
    <name type="scientific">Halalkalibacter alkalisediminis</name>
    <dbReference type="NCBI Taxonomy" id="935616"/>
    <lineage>
        <taxon>Bacteria</taxon>
        <taxon>Bacillati</taxon>
        <taxon>Bacillota</taxon>
        <taxon>Bacilli</taxon>
        <taxon>Bacillales</taxon>
        <taxon>Bacillaceae</taxon>
        <taxon>Halalkalibacter</taxon>
    </lineage>
</organism>
<dbReference type="RefSeq" id="WP_273847298.1">
    <property type="nucleotide sequence ID" value="NZ_JAQQWT010000025.1"/>
</dbReference>
<dbReference type="PRINTS" id="PR00412">
    <property type="entry name" value="EPOXHYDRLASE"/>
</dbReference>
<dbReference type="InterPro" id="IPR000073">
    <property type="entry name" value="AB_hydrolase_1"/>
</dbReference>
<dbReference type="InterPro" id="IPR029058">
    <property type="entry name" value="AB_hydrolase_fold"/>
</dbReference>
<dbReference type="Gene3D" id="3.40.50.1820">
    <property type="entry name" value="alpha/beta hydrolase"/>
    <property type="match status" value="1"/>
</dbReference>
<evidence type="ECO:0000313" key="4">
    <source>
        <dbReference type="Proteomes" id="UP001589833"/>
    </source>
</evidence>
<keyword evidence="4" id="KW-1185">Reference proteome</keyword>
<keyword evidence="1 3" id="KW-0378">Hydrolase</keyword>
<dbReference type="Pfam" id="PF00561">
    <property type="entry name" value="Abhydrolase_1"/>
    <property type="match status" value="1"/>
</dbReference>
<dbReference type="GO" id="GO:0016787">
    <property type="term" value="F:hydrolase activity"/>
    <property type="evidence" value="ECO:0007669"/>
    <property type="project" value="UniProtKB-KW"/>
</dbReference>
<reference evidence="3 4" key="1">
    <citation type="submission" date="2024-09" db="EMBL/GenBank/DDBJ databases">
        <authorList>
            <person name="Sun Q."/>
            <person name="Mori K."/>
        </authorList>
    </citation>
    <scope>NUCLEOTIDE SEQUENCE [LARGE SCALE GENOMIC DNA]</scope>
    <source>
        <strain evidence="3 4">NCAIM B.02301</strain>
    </source>
</reference>
<protein>
    <submittedName>
        <fullName evidence="3">Alpha/beta fold hydrolase</fullName>
    </submittedName>
</protein>
<accession>A0ABV6NI98</accession>
<evidence type="ECO:0000313" key="3">
    <source>
        <dbReference type="EMBL" id="MFC0560456.1"/>
    </source>
</evidence>
<dbReference type="Proteomes" id="UP001589833">
    <property type="component" value="Unassembled WGS sequence"/>
</dbReference>
<dbReference type="InterPro" id="IPR000639">
    <property type="entry name" value="Epox_hydrolase-like"/>
</dbReference>
<name>A0ABV6NI98_9BACI</name>
<comment type="caution">
    <text evidence="3">The sequence shown here is derived from an EMBL/GenBank/DDBJ whole genome shotgun (WGS) entry which is preliminary data.</text>
</comment>
<evidence type="ECO:0000259" key="2">
    <source>
        <dbReference type="Pfam" id="PF00561"/>
    </source>
</evidence>
<dbReference type="PRINTS" id="PR00111">
    <property type="entry name" value="ABHYDROLASE"/>
</dbReference>
<proteinExistence type="predicted"/>
<evidence type="ECO:0000256" key="1">
    <source>
        <dbReference type="ARBA" id="ARBA00022801"/>
    </source>
</evidence>
<sequence length="283" mass="32561">MSNFEFTFIQTNGVILHTAVVGPKSGRLVILLHGFPEFWYGWRHQVEPLVEAGYRVVIPDQRGYNLSQKPRGAANYQLDLLRDDVIGLIRYFERDKAVLIGHDWGGIVAWHLASSQPQYVEKLVVMSCPHPAVMKNWANYLPLQWIKSLYMLFFQIPILPERLFGANDFTLVKKLLVLTSKTGAFTKEELNHYQTSWEQPGGLCSMLNWYRAMRKGTLGQVVHSNIEAPVLIIWGNRDSFLSLDLAEESSKLCRNVQLIMIDATHWVHIERPQLINQLITDFL</sequence>
<feature type="domain" description="AB hydrolase-1" evidence="2">
    <location>
        <begin position="28"/>
        <end position="272"/>
    </location>
</feature>
<gene>
    <name evidence="3" type="ORF">ACFFH4_15745</name>
</gene>